<accession>A0A3B0VIK4</accession>
<dbReference type="SUPFAM" id="SSF160246">
    <property type="entry name" value="EspE N-terminal domain-like"/>
    <property type="match status" value="1"/>
</dbReference>
<evidence type="ECO:0000259" key="3">
    <source>
        <dbReference type="SMART" id="SM00382"/>
    </source>
</evidence>
<dbReference type="InterPro" id="IPR001482">
    <property type="entry name" value="T2SS/T4SS_dom"/>
</dbReference>
<dbReference type="PANTHER" id="PTHR30258:SF1">
    <property type="entry name" value="PROTEIN TRANSPORT PROTEIN HOFB HOMOLOG"/>
    <property type="match status" value="1"/>
</dbReference>
<dbReference type="AlphaFoldDB" id="A0A3B0VIK4"/>
<sequence length="799" mass="89210">MCPRFVRFGLRSVPVVREGGETDEDGVHLNGYANIMIAEDIRQKITEAQLYWSQGLEQEARLICQAIMAAEPSESVRENVLELTTAMDRNKSHTAQNNGPDPEEQWLTCEGLITAGFHAEAMIELEGLADTGYRPATIRCAMGECCLRQDDPFGAQSNFEEALKDKAADRDQRLEIMDRLAMIYENNGAIQEAITTLQQIIGLSPTFSNAGQRLAALTENSEKAGRFYGLLKNRLLNMADLERAKDLARSKNKLIEDILQNDFNISKEEIGQSLSDFYQCPFLEFDEQVAGVAPSCIKAVKEQFFRANCFIPFSEEAGCLKVAVDNPHDLVKNDNINNALQIGHIEYSVALKEDINKFIDYYFGKYSFTDPEPEEGGGVFEQIDLDYEDEEPEPDEAAQADGVVVQMVNKVIEDGILAEASDIHVESQLGTKGIQIRYRIDGECRHYRNIPFNYKRSLVSRLKIMAKLDISERRLPQDGKIKFRTRNGRKIELRVATLPTTGDNEDVVLRILASSNAMPLDQAGILEPNLQNFKNLIEMPYGLIAVVGPTGSGKTTTLHAALRYINRPEKKIWTAEDPVEIVQDGLRQVQVQNKIDLTFARVLKAFLRADPDVIMVGETRDKETATTVIEASLTGHLVFTTMHTNSAPETITRLTGIGIDPFTFADALLGVLAQRLVKRLCPKCKQAYKPDEQRQQAVLEAYGSHPTAPLDPDDLKAVTMFSPQGCPACKQSGYKGRLAIHELLTSNDEIKQLISQNRPLSEIKKSAMRNGMRTLMQDAIRKTIAGDTNFKHARGSCLK</sequence>
<proteinExistence type="predicted"/>
<dbReference type="InterPro" id="IPR037257">
    <property type="entry name" value="T2SS_E_N_sf"/>
</dbReference>
<dbReference type="CDD" id="cd01129">
    <property type="entry name" value="PulE-GspE-like"/>
    <property type="match status" value="1"/>
</dbReference>
<evidence type="ECO:0000256" key="2">
    <source>
        <dbReference type="ARBA" id="ARBA00022840"/>
    </source>
</evidence>
<evidence type="ECO:0000256" key="1">
    <source>
        <dbReference type="ARBA" id="ARBA00022741"/>
    </source>
</evidence>
<protein>
    <submittedName>
        <fullName evidence="4">Type II secretory pathway, ATPase PulE/Tfp pilus assembly pathway, ATPase PilB</fullName>
    </submittedName>
</protein>
<name>A0A3B0VIK4_9ZZZZ</name>
<dbReference type="Pfam" id="PF00437">
    <property type="entry name" value="T2SSE"/>
    <property type="match status" value="1"/>
</dbReference>
<dbReference type="Gene3D" id="1.25.40.10">
    <property type="entry name" value="Tetratricopeptide repeat domain"/>
    <property type="match status" value="1"/>
</dbReference>
<dbReference type="EMBL" id="UOEX01000235">
    <property type="protein sequence ID" value="VAW38167.1"/>
    <property type="molecule type" value="Genomic_DNA"/>
</dbReference>
<keyword evidence="2" id="KW-0067">ATP-binding</keyword>
<dbReference type="GO" id="GO:0005524">
    <property type="term" value="F:ATP binding"/>
    <property type="evidence" value="ECO:0007669"/>
    <property type="project" value="UniProtKB-KW"/>
</dbReference>
<gene>
    <name evidence="4" type="ORF">MNBD_DELTA03-1094</name>
</gene>
<dbReference type="Gene3D" id="3.40.50.300">
    <property type="entry name" value="P-loop containing nucleotide triphosphate hydrolases"/>
    <property type="match status" value="1"/>
</dbReference>
<dbReference type="SMART" id="SM00382">
    <property type="entry name" value="AAA"/>
    <property type="match status" value="1"/>
</dbReference>
<organism evidence="4">
    <name type="scientific">hydrothermal vent metagenome</name>
    <dbReference type="NCBI Taxonomy" id="652676"/>
    <lineage>
        <taxon>unclassified sequences</taxon>
        <taxon>metagenomes</taxon>
        <taxon>ecological metagenomes</taxon>
    </lineage>
</organism>
<dbReference type="SUPFAM" id="SSF48452">
    <property type="entry name" value="TPR-like"/>
    <property type="match status" value="1"/>
</dbReference>
<dbReference type="GO" id="GO:0016887">
    <property type="term" value="F:ATP hydrolysis activity"/>
    <property type="evidence" value="ECO:0007669"/>
    <property type="project" value="TreeGrafter"/>
</dbReference>
<dbReference type="PANTHER" id="PTHR30258">
    <property type="entry name" value="TYPE II SECRETION SYSTEM PROTEIN GSPE-RELATED"/>
    <property type="match status" value="1"/>
</dbReference>
<reference evidence="4" key="1">
    <citation type="submission" date="2018-06" db="EMBL/GenBank/DDBJ databases">
        <authorList>
            <person name="Zhirakovskaya E."/>
        </authorList>
    </citation>
    <scope>NUCLEOTIDE SEQUENCE</scope>
</reference>
<keyword evidence="1" id="KW-0547">Nucleotide-binding</keyword>
<dbReference type="SUPFAM" id="SSF52540">
    <property type="entry name" value="P-loop containing nucleoside triphosphate hydrolases"/>
    <property type="match status" value="1"/>
</dbReference>
<feature type="domain" description="AAA+ ATPase" evidence="3">
    <location>
        <begin position="540"/>
        <end position="682"/>
    </location>
</feature>
<dbReference type="InterPro" id="IPR027417">
    <property type="entry name" value="P-loop_NTPase"/>
</dbReference>
<dbReference type="InterPro" id="IPR003593">
    <property type="entry name" value="AAA+_ATPase"/>
</dbReference>
<dbReference type="Gene3D" id="3.30.450.90">
    <property type="match status" value="1"/>
</dbReference>
<dbReference type="InterPro" id="IPR007831">
    <property type="entry name" value="T2SS_GspE_N"/>
</dbReference>
<dbReference type="Pfam" id="PF05157">
    <property type="entry name" value="MshEN"/>
    <property type="match status" value="1"/>
</dbReference>
<dbReference type="Gene3D" id="3.30.300.160">
    <property type="entry name" value="Type II secretion system, protein E, N-terminal domain"/>
    <property type="match status" value="1"/>
</dbReference>
<dbReference type="GO" id="GO:0005886">
    <property type="term" value="C:plasma membrane"/>
    <property type="evidence" value="ECO:0007669"/>
    <property type="project" value="TreeGrafter"/>
</dbReference>
<dbReference type="InterPro" id="IPR011990">
    <property type="entry name" value="TPR-like_helical_dom_sf"/>
</dbReference>
<evidence type="ECO:0000313" key="4">
    <source>
        <dbReference type="EMBL" id="VAW38167.1"/>
    </source>
</evidence>